<dbReference type="Proteomes" id="UP000463470">
    <property type="component" value="Unassembled WGS sequence"/>
</dbReference>
<reference evidence="1 2" key="1">
    <citation type="submission" date="2020-01" db="EMBL/GenBank/DDBJ databases">
        <title>Whole-genome sequence of Heliobacterium undosum DSM 13378.</title>
        <authorList>
            <person name="Kyndt J.A."/>
            <person name="Meyer T.E."/>
        </authorList>
    </citation>
    <scope>NUCLEOTIDE SEQUENCE [LARGE SCALE GENOMIC DNA]</scope>
    <source>
        <strain evidence="1 2">DSM 13378</strain>
    </source>
</reference>
<gene>
    <name evidence="1" type="ORF">GTO91_12175</name>
</gene>
<comment type="caution">
    <text evidence="1">The sequence shown here is derived from an EMBL/GenBank/DDBJ whole genome shotgun (WGS) entry which is preliminary data.</text>
</comment>
<protein>
    <submittedName>
        <fullName evidence="1">Uncharacterized protein</fullName>
    </submittedName>
</protein>
<evidence type="ECO:0000313" key="1">
    <source>
        <dbReference type="EMBL" id="MZP30470.1"/>
    </source>
</evidence>
<organism evidence="1 2">
    <name type="scientific">Heliomicrobium undosum</name>
    <dbReference type="NCBI Taxonomy" id="121734"/>
    <lineage>
        <taxon>Bacteria</taxon>
        <taxon>Bacillati</taxon>
        <taxon>Bacillota</taxon>
        <taxon>Clostridia</taxon>
        <taxon>Eubacteriales</taxon>
        <taxon>Heliobacteriaceae</taxon>
        <taxon>Heliomicrobium</taxon>
    </lineage>
</organism>
<name>A0A845L734_9FIRM</name>
<dbReference type="AlphaFoldDB" id="A0A845L734"/>
<keyword evidence="2" id="KW-1185">Reference proteome</keyword>
<dbReference type="EMBL" id="WXEY01000014">
    <property type="protein sequence ID" value="MZP30470.1"/>
    <property type="molecule type" value="Genomic_DNA"/>
</dbReference>
<sequence>MTEREINFEALQKKLDALCLHGESCGTCEKNKCLVFFSRKVANYVVTKKVTSIPQGSSMIPSKDLKTYSEDDMLEALAMVLLECKDCRDNHEEDCSVNIVRTCLEYALFGDTFPYRGSTTMYFMDAHKSSERIGKQLKAAFVELKAVQK</sequence>
<accession>A0A845L734</accession>
<proteinExistence type="predicted"/>
<dbReference type="OrthoDB" id="1681497at2"/>
<dbReference type="RefSeq" id="WP_161258995.1">
    <property type="nucleotide sequence ID" value="NZ_WXEY01000014.1"/>
</dbReference>
<evidence type="ECO:0000313" key="2">
    <source>
        <dbReference type="Proteomes" id="UP000463470"/>
    </source>
</evidence>